<dbReference type="GO" id="GO:0005737">
    <property type="term" value="C:cytoplasm"/>
    <property type="evidence" value="ECO:0007669"/>
    <property type="project" value="UniProtKB-ARBA"/>
</dbReference>
<keyword evidence="1" id="KW-0479">Metal-binding</keyword>
<evidence type="ECO:0000256" key="3">
    <source>
        <dbReference type="ARBA" id="ARBA00022833"/>
    </source>
</evidence>
<evidence type="ECO:0000259" key="5">
    <source>
        <dbReference type="PROSITE" id="PS50188"/>
    </source>
</evidence>
<dbReference type="PANTHER" id="PTHR25465">
    <property type="entry name" value="B-BOX DOMAIN CONTAINING"/>
    <property type="match status" value="1"/>
</dbReference>
<dbReference type="SMART" id="SM00589">
    <property type="entry name" value="PRY"/>
    <property type="match status" value="1"/>
</dbReference>
<comment type="caution">
    <text evidence="6">The sequence shown here is derived from an EMBL/GenBank/DDBJ whole genome shotgun (WGS) entry which is preliminary data.</text>
</comment>
<dbReference type="InterPro" id="IPR043136">
    <property type="entry name" value="B30.2/SPRY_sf"/>
</dbReference>
<dbReference type="InterPro" id="IPR001870">
    <property type="entry name" value="B30.2/SPRY"/>
</dbReference>
<dbReference type="InterPro" id="IPR013320">
    <property type="entry name" value="ConA-like_dom_sf"/>
</dbReference>
<dbReference type="Pfam" id="PF00622">
    <property type="entry name" value="SPRY"/>
    <property type="match status" value="1"/>
</dbReference>
<protein>
    <recommendedName>
        <fullName evidence="5">B30.2/SPRY domain-containing protein</fullName>
    </recommendedName>
</protein>
<dbReference type="InterPro" id="IPR003879">
    <property type="entry name" value="Butyrophylin_SPRY"/>
</dbReference>
<evidence type="ECO:0000256" key="4">
    <source>
        <dbReference type="SAM" id="MobiDB-lite"/>
    </source>
</evidence>
<feature type="region of interest" description="Disordered" evidence="4">
    <location>
        <begin position="236"/>
        <end position="255"/>
    </location>
</feature>
<name>A0AAW0MP22_9GOBI</name>
<organism evidence="6 7">
    <name type="scientific">Mugilogobius chulae</name>
    <name type="common">yellowstripe goby</name>
    <dbReference type="NCBI Taxonomy" id="88201"/>
    <lineage>
        <taxon>Eukaryota</taxon>
        <taxon>Metazoa</taxon>
        <taxon>Chordata</taxon>
        <taxon>Craniata</taxon>
        <taxon>Vertebrata</taxon>
        <taxon>Euteleostomi</taxon>
        <taxon>Actinopterygii</taxon>
        <taxon>Neopterygii</taxon>
        <taxon>Teleostei</taxon>
        <taxon>Neoteleostei</taxon>
        <taxon>Acanthomorphata</taxon>
        <taxon>Gobiaria</taxon>
        <taxon>Gobiiformes</taxon>
        <taxon>Gobioidei</taxon>
        <taxon>Gobiidae</taxon>
        <taxon>Gobionellinae</taxon>
        <taxon>Mugilogobius</taxon>
    </lineage>
</organism>
<evidence type="ECO:0000313" key="7">
    <source>
        <dbReference type="Proteomes" id="UP001460270"/>
    </source>
</evidence>
<dbReference type="PANTHER" id="PTHR25465:SF5">
    <property type="entry name" value="E3 UBIQUITIN_ISG15 LIGASE TRIM25-RELATED"/>
    <property type="match status" value="1"/>
</dbReference>
<evidence type="ECO:0000313" key="6">
    <source>
        <dbReference type="EMBL" id="KAK7880052.1"/>
    </source>
</evidence>
<accession>A0AAW0MP22</accession>
<evidence type="ECO:0000256" key="2">
    <source>
        <dbReference type="ARBA" id="ARBA00022771"/>
    </source>
</evidence>
<reference evidence="7" key="1">
    <citation type="submission" date="2024-04" db="EMBL/GenBank/DDBJ databases">
        <title>Salinicola lusitanus LLJ914,a marine bacterium isolated from the Okinawa Trough.</title>
        <authorList>
            <person name="Li J."/>
        </authorList>
    </citation>
    <scope>NUCLEOTIDE SEQUENCE [LARGE SCALE GENOMIC DNA]</scope>
</reference>
<proteinExistence type="predicted"/>
<keyword evidence="3" id="KW-0862">Zinc</keyword>
<dbReference type="Gene3D" id="2.60.120.920">
    <property type="match status" value="1"/>
</dbReference>
<dbReference type="Proteomes" id="UP001460270">
    <property type="component" value="Unassembled WGS sequence"/>
</dbReference>
<dbReference type="PROSITE" id="PS50188">
    <property type="entry name" value="B302_SPRY"/>
    <property type="match status" value="1"/>
</dbReference>
<keyword evidence="2" id="KW-0863">Zinc-finger</keyword>
<dbReference type="SUPFAM" id="SSF49899">
    <property type="entry name" value="Concanavalin A-like lectins/glucanases"/>
    <property type="match status" value="1"/>
</dbReference>
<dbReference type="SMART" id="SM00449">
    <property type="entry name" value="SPRY"/>
    <property type="match status" value="1"/>
</dbReference>
<dbReference type="EMBL" id="JBBPFD010000154">
    <property type="protein sequence ID" value="KAK7880052.1"/>
    <property type="molecule type" value="Genomic_DNA"/>
</dbReference>
<dbReference type="InterPro" id="IPR006574">
    <property type="entry name" value="PRY"/>
</dbReference>
<feature type="domain" description="B30.2/SPRY" evidence="5">
    <location>
        <begin position="11"/>
        <end position="224"/>
    </location>
</feature>
<sequence>MHGWLGYVRKCWLEAKCMRQLERKARYACDFSLDPNTADVNLILSDDNLTVAHVKEKQEYPDHEDRFTDYCQVLSSTVLRGRCYWEVDWSGREDSIAVSYKGIGRRGRKEECVFGLNDQSWCLRIFEGDYYVWHNRNVTALSHRVGVSSGKVGGSSGKVGVSSGRVGVFLDSEAGALSFYEISSDDKLFHLHSFSSSFSEPLFPGFELGEEGTWTSLDQDQDQGLNQEPEPGLMQDYLRSKADPSPSGVSLKSDRSYDFDMNFKSGQSRSSPRLRSNDNPRPEAGLEQDYLRSKPGPGPSGVSLRSDFSKELLLTLKMDKTLLQSSEDRSVLIGQEPQTELDSIFQNLETQVLEFVQQQLQRLRLLLSDHPQCSESEGAELSTEVLNISLDFLKKMDRSLWPSFCSTGQKVKLQFAEMN</sequence>
<dbReference type="GO" id="GO:0008270">
    <property type="term" value="F:zinc ion binding"/>
    <property type="evidence" value="ECO:0007669"/>
    <property type="project" value="UniProtKB-KW"/>
</dbReference>
<dbReference type="AlphaFoldDB" id="A0AAW0MP22"/>
<dbReference type="InterPro" id="IPR003877">
    <property type="entry name" value="SPRY_dom"/>
</dbReference>
<evidence type="ECO:0000256" key="1">
    <source>
        <dbReference type="ARBA" id="ARBA00022723"/>
    </source>
</evidence>
<dbReference type="PRINTS" id="PR01407">
    <property type="entry name" value="BUTYPHLNCDUF"/>
</dbReference>
<keyword evidence="7" id="KW-1185">Reference proteome</keyword>
<gene>
    <name evidence="6" type="ORF">WMY93_033279</name>
</gene>
<feature type="region of interest" description="Disordered" evidence="4">
    <location>
        <begin position="261"/>
        <end position="304"/>
    </location>
</feature>
<dbReference type="Pfam" id="PF13765">
    <property type="entry name" value="PRY"/>
    <property type="match status" value="1"/>
</dbReference>
<feature type="compositionally biased region" description="Polar residues" evidence="4">
    <location>
        <begin position="264"/>
        <end position="274"/>
    </location>
</feature>
<dbReference type="InterPro" id="IPR051051">
    <property type="entry name" value="E3_ubiq-ligase_TRIM/RNF"/>
</dbReference>